<sequence>MSLDIVMELTKASLARDKDIPRFSKKHATITDYLKSPEFKNAKPAYQQRVLKQALEHPKWTLAEARGHSKPTGNRWQVSNDQGLLSDPVVWKNRKEESYYASYLNDLKAVMAGNLEYTEFNNKWKGKTFTDIKGNKHQAITEKDTIIRLADFNELPTGPDVYLKKGA</sequence>
<evidence type="ECO:0000313" key="2">
    <source>
        <dbReference type="Proteomes" id="UP000199337"/>
    </source>
</evidence>
<organism evidence="1 2">
    <name type="scientific">Desulfotruncus arcticus DSM 17038</name>
    <dbReference type="NCBI Taxonomy" id="1121424"/>
    <lineage>
        <taxon>Bacteria</taxon>
        <taxon>Bacillati</taxon>
        <taxon>Bacillota</taxon>
        <taxon>Clostridia</taxon>
        <taxon>Eubacteriales</taxon>
        <taxon>Desulfallaceae</taxon>
        <taxon>Desulfotruncus</taxon>
    </lineage>
</organism>
<name>A0A1I2ZRJ1_9FIRM</name>
<dbReference type="EMBL" id="FOOX01000036">
    <property type="protein sequence ID" value="SFH40320.1"/>
    <property type="molecule type" value="Genomic_DNA"/>
</dbReference>
<dbReference type="Proteomes" id="UP000199337">
    <property type="component" value="Unassembled WGS sequence"/>
</dbReference>
<dbReference type="AlphaFoldDB" id="A0A1I2ZRJ1"/>
<proteinExistence type="predicted"/>
<dbReference type="STRING" id="341036.SAMN05660649_05082"/>
<accession>A0A1I2ZRJ1</accession>
<keyword evidence="2" id="KW-1185">Reference proteome</keyword>
<protein>
    <submittedName>
        <fullName evidence="1">Uncharacterized protein</fullName>
    </submittedName>
</protein>
<evidence type="ECO:0000313" key="1">
    <source>
        <dbReference type="EMBL" id="SFH40320.1"/>
    </source>
</evidence>
<reference evidence="2" key="1">
    <citation type="submission" date="2016-10" db="EMBL/GenBank/DDBJ databases">
        <authorList>
            <person name="Varghese N."/>
            <person name="Submissions S."/>
        </authorList>
    </citation>
    <scope>NUCLEOTIDE SEQUENCE [LARGE SCALE GENOMIC DNA]</scope>
    <source>
        <strain evidence="2">DSM 17038</strain>
    </source>
</reference>
<gene>
    <name evidence="1" type="ORF">SAMN05660649_05082</name>
</gene>